<feature type="compositionally biased region" description="Low complexity" evidence="2">
    <location>
        <begin position="826"/>
        <end position="847"/>
    </location>
</feature>
<feature type="compositionally biased region" description="Polar residues" evidence="2">
    <location>
        <begin position="360"/>
        <end position="386"/>
    </location>
</feature>
<dbReference type="SMR" id="B4K6M4"/>
<keyword evidence="1" id="KW-0175">Coiled coil</keyword>
<name>B4K6M4_DROMO</name>
<dbReference type="Proteomes" id="UP000009192">
    <property type="component" value="Unassembled WGS sequence"/>
</dbReference>
<evidence type="ECO:0008006" key="5">
    <source>
        <dbReference type="Google" id="ProtNLM"/>
    </source>
</evidence>
<accession>B4K6M4</accession>
<dbReference type="PANTHER" id="PTHR23159">
    <property type="entry name" value="CENTROSOMAL PROTEIN 2"/>
    <property type="match status" value="1"/>
</dbReference>
<feature type="compositionally biased region" description="Acidic residues" evidence="2">
    <location>
        <begin position="1592"/>
        <end position="1606"/>
    </location>
</feature>
<evidence type="ECO:0000256" key="1">
    <source>
        <dbReference type="SAM" id="Coils"/>
    </source>
</evidence>
<feature type="compositionally biased region" description="Basic and acidic residues" evidence="2">
    <location>
        <begin position="388"/>
        <end position="426"/>
    </location>
</feature>
<keyword evidence="4" id="KW-1185">Reference proteome</keyword>
<reference evidence="3 4" key="1">
    <citation type="journal article" date="2007" name="Nature">
        <title>Evolution of genes and genomes on the Drosophila phylogeny.</title>
        <authorList>
            <consortium name="Drosophila 12 Genomes Consortium"/>
            <person name="Clark A.G."/>
            <person name="Eisen M.B."/>
            <person name="Smith D.R."/>
            <person name="Bergman C.M."/>
            <person name="Oliver B."/>
            <person name="Markow T.A."/>
            <person name="Kaufman T.C."/>
            <person name="Kellis M."/>
            <person name="Gelbart W."/>
            <person name="Iyer V.N."/>
            <person name="Pollard D.A."/>
            <person name="Sackton T.B."/>
            <person name="Larracuente A.M."/>
            <person name="Singh N.D."/>
            <person name="Abad J.P."/>
            <person name="Abt D.N."/>
            <person name="Adryan B."/>
            <person name="Aguade M."/>
            <person name="Akashi H."/>
            <person name="Anderson W.W."/>
            <person name="Aquadro C.F."/>
            <person name="Ardell D.H."/>
            <person name="Arguello R."/>
            <person name="Artieri C.G."/>
            <person name="Barbash D.A."/>
            <person name="Barker D."/>
            <person name="Barsanti P."/>
            <person name="Batterham P."/>
            <person name="Batzoglou S."/>
            <person name="Begun D."/>
            <person name="Bhutkar A."/>
            <person name="Blanco E."/>
            <person name="Bosak S.A."/>
            <person name="Bradley R.K."/>
            <person name="Brand A.D."/>
            <person name="Brent M.R."/>
            <person name="Brooks A.N."/>
            <person name="Brown R.H."/>
            <person name="Butlin R.K."/>
            <person name="Caggese C."/>
            <person name="Calvi B.R."/>
            <person name="Bernardo de Carvalho A."/>
            <person name="Caspi A."/>
            <person name="Castrezana S."/>
            <person name="Celniker S.E."/>
            <person name="Chang J.L."/>
            <person name="Chapple C."/>
            <person name="Chatterji S."/>
            <person name="Chinwalla A."/>
            <person name="Civetta A."/>
            <person name="Clifton S.W."/>
            <person name="Comeron J.M."/>
            <person name="Costello J.C."/>
            <person name="Coyne J.A."/>
            <person name="Daub J."/>
            <person name="David R.G."/>
            <person name="Delcher A.L."/>
            <person name="Delehaunty K."/>
            <person name="Do C.B."/>
            <person name="Ebling H."/>
            <person name="Edwards K."/>
            <person name="Eickbush T."/>
            <person name="Evans J.D."/>
            <person name="Filipski A."/>
            <person name="Findeiss S."/>
            <person name="Freyhult E."/>
            <person name="Fulton L."/>
            <person name="Fulton R."/>
            <person name="Garcia A.C."/>
            <person name="Gardiner A."/>
            <person name="Garfield D.A."/>
            <person name="Garvin B.E."/>
            <person name="Gibson G."/>
            <person name="Gilbert D."/>
            <person name="Gnerre S."/>
            <person name="Godfrey J."/>
            <person name="Good R."/>
            <person name="Gotea V."/>
            <person name="Gravely B."/>
            <person name="Greenberg A.J."/>
            <person name="Griffiths-Jones S."/>
            <person name="Gross S."/>
            <person name="Guigo R."/>
            <person name="Gustafson E.A."/>
            <person name="Haerty W."/>
            <person name="Hahn M.W."/>
            <person name="Halligan D.L."/>
            <person name="Halpern A.L."/>
            <person name="Halter G.M."/>
            <person name="Han M.V."/>
            <person name="Heger A."/>
            <person name="Hillier L."/>
            <person name="Hinrichs A.S."/>
            <person name="Holmes I."/>
            <person name="Hoskins R.A."/>
            <person name="Hubisz M.J."/>
            <person name="Hultmark D."/>
            <person name="Huntley M.A."/>
            <person name="Jaffe D.B."/>
            <person name="Jagadeeshan S."/>
            <person name="Jeck W.R."/>
            <person name="Johnson J."/>
            <person name="Jones C.D."/>
            <person name="Jordan W.C."/>
            <person name="Karpen G.H."/>
            <person name="Kataoka E."/>
            <person name="Keightley P.D."/>
            <person name="Kheradpour P."/>
            <person name="Kirkness E.F."/>
            <person name="Koerich L.B."/>
            <person name="Kristiansen K."/>
            <person name="Kudrna D."/>
            <person name="Kulathinal R.J."/>
            <person name="Kumar S."/>
            <person name="Kwok R."/>
            <person name="Lander E."/>
            <person name="Langley C.H."/>
            <person name="Lapoint R."/>
            <person name="Lazzaro B.P."/>
            <person name="Lee S.J."/>
            <person name="Levesque L."/>
            <person name="Li R."/>
            <person name="Lin C.F."/>
            <person name="Lin M.F."/>
            <person name="Lindblad-Toh K."/>
            <person name="Llopart A."/>
            <person name="Long M."/>
            <person name="Low L."/>
            <person name="Lozovsky E."/>
            <person name="Lu J."/>
            <person name="Luo M."/>
            <person name="Machado C.A."/>
            <person name="Makalowski W."/>
            <person name="Marzo M."/>
            <person name="Matsuda M."/>
            <person name="Matzkin L."/>
            <person name="McAllister B."/>
            <person name="McBride C.S."/>
            <person name="McKernan B."/>
            <person name="McKernan K."/>
            <person name="Mendez-Lago M."/>
            <person name="Minx P."/>
            <person name="Mollenhauer M.U."/>
            <person name="Montooth K."/>
            <person name="Mount S.M."/>
            <person name="Mu X."/>
            <person name="Myers E."/>
            <person name="Negre B."/>
            <person name="Newfeld S."/>
            <person name="Nielsen R."/>
            <person name="Noor M.A."/>
            <person name="O'Grady P."/>
            <person name="Pachter L."/>
            <person name="Papaceit M."/>
            <person name="Parisi M.J."/>
            <person name="Parisi M."/>
            <person name="Parts L."/>
            <person name="Pedersen J.S."/>
            <person name="Pesole G."/>
            <person name="Phillippy A.M."/>
            <person name="Ponting C.P."/>
            <person name="Pop M."/>
            <person name="Porcelli D."/>
            <person name="Powell J.R."/>
            <person name="Prohaska S."/>
            <person name="Pruitt K."/>
            <person name="Puig M."/>
            <person name="Quesneville H."/>
            <person name="Ram K.R."/>
            <person name="Rand D."/>
            <person name="Rasmussen M.D."/>
            <person name="Reed L.K."/>
            <person name="Reenan R."/>
            <person name="Reily A."/>
            <person name="Remington K.A."/>
            <person name="Rieger T.T."/>
            <person name="Ritchie M.G."/>
            <person name="Robin C."/>
            <person name="Rogers Y.H."/>
            <person name="Rohde C."/>
            <person name="Rozas J."/>
            <person name="Rubenfield M.J."/>
            <person name="Ruiz A."/>
            <person name="Russo S."/>
            <person name="Salzberg S.L."/>
            <person name="Sanchez-Gracia A."/>
            <person name="Saranga D.J."/>
            <person name="Sato H."/>
            <person name="Schaeffer S.W."/>
            <person name="Schatz M.C."/>
            <person name="Schlenke T."/>
            <person name="Schwartz R."/>
            <person name="Segarra C."/>
            <person name="Singh R.S."/>
            <person name="Sirot L."/>
            <person name="Sirota M."/>
            <person name="Sisneros N.B."/>
            <person name="Smith C.D."/>
            <person name="Smith T.F."/>
            <person name="Spieth J."/>
            <person name="Stage D.E."/>
            <person name="Stark A."/>
            <person name="Stephan W."/>
            <person name="Strausberg R.L."/>
            <person name="Strempel S."/>
            <person name="Sturgill D."/>
            <person name="Sutton G."/>
            <person name="Sutton G.G."/>
            <person name="Tao W."/>
            <person name="Teichmann S."/>
            <person name="Tobari Y.N."/>
            <person name="Tomimura Y."/>
            <person name="Tsolas J.M."/>
            <person name="Valente V.L."/>
            <person name="Venter E."/>
            <person name="Venter J.C."/>
            <person name="Vicario S."/>
            <person name="Vieira F.G."/>
            <person name="Vilella A.J."/>
            <person name="Villasante A."/>
            <person name="Walenz B."/>
            <person name="Wang J."/>
            <person name="Wasserman M."/>
            <person name="Watts T."/>
            <person name="Wilson D."/>
            <person name="Wilson R.K."/>
            <person name="Wing R.A."/>
            <person name="Wolfner M.F."/>
            <person name="Wong A."/>
            <person name="Wong G.K."/>
            <person name="Wu C.I."/>
            <person name="Wu G."/>
            <person name="Yamamoto D."/>
            <person name="Yang H.P."/>
            <person name="Yang S.P."/>
            <person name="Yorke J.A."/>
            <person name="Yoshida K."/>
            <person name="Zdobnov E."/>
            <person name="Zhang P."/>
            <person name="Zhang Y."/>
            <person name="Zimin A.V."/>
            <person name="Baldwin J."/>
            <person name="Abdouelleil A."/>
            <person name="Abdulkadir J."/>
            <person name="Abebe A."/>
            <person name="Abera B."/>
            <person name="Abreu J."/>
            <person name="Acer S.C."/>
            <person name="Aftuck L."/>
            <person name="Alexander A."/>
            <person name="An P."/>
            <person name="Anderson E."/>
            <person name="Anderson S."/>
            <person name="Arachi H."/>
            <person name="Azer M."/>
            <person name="Bachantsang P."/>
            <person name="Barry A."/>
            <person name="Bayul T."/>
            <person name="Berlin A."/>
            <person name="Bessette D."/>
            <person name="Bloom T."/>
            <person name="Blye J."/>
            <person name="Boguslavskiy L."/>
            <person name="Bonnet C."/>
            <person name="Boukhgalter B."/>
            <person name="Bourzgui I."/>
            <person name="Brown A."/>
            <person name="Cahill P."/>
            <person name="Channer S."/>
            <person name="Cheshatsang Y."/>
            <person name="Chuda L."/>
            <person name="Citroen M."/>
            <person name="Collymore A."/>
            <person name="Cooke P."/>
            <person name="Costello M."/>
            <person name="D'Aco K."/>
            <person name="Daza R."/>
            <person name="De Haan G."/>
            <person name="DeGray S."/>
            <person name="DeMaso C."/>
            <person name="Dhargay N."/>
            <person name="Dooley K."/>
            <person name="Dooley E."/>
            <person name="Doricent M."/>
            <person name="Dorje P."/>
            <person name="Dorjee K."/>
            <person name="Dupes A."/>
            <person name="Elong R."/>
            <person name="Falk J."/>
            <person name="Farina A."/>
            <person name="Faro S."/>
            <person name="Ferguson D."/>
            <person name="Fisher S."/>
            <person name="Foley C.D."/>
            <person name="Franke A."/>
            <person name="Friedrich D."/>
            <person name="Gadbois L."/>
            <person name="Gearin G."/>
            <person name="Gearin C.R."/>
            <person name="Giannoukos G."/>
            <person name="Goode T."/>
            <person name="Graham J."/>
            <person name="Grandbois E."/>
            <person name="Grewal S."/>
            <person name="Gyaltsen K."/>
            <person name="Hafez N."/>
            <person name="Hagos B."/>
            <person name="Hall J."/>
            <person name="Henson C."/>
            <person name="Hollinger A."/>
            <person name="Honan T."/>
            <person name="Huard M.D."/>
            <person name="Hughes L."/>
            <person name="Hurhula B."/>
            <person name="Husby M.E."/>
            <person name="Kamat A."/>
            <person name="Kanga B."/>
            <person name="Kashin S."/>
            <person name="Khazanovich D."/>
            <person name="Kisner P."/>
            <person name="Lance K."/>
            <person name="Lara M."/>
            <person name="Lee W."/>
            <person name="Lennon N."/>
            <person name="Letendre F."/>
            <person name="LeVine R."/>
            <person name="Lipovsky A."/>
            <person name="Liu X."/>
            <person name="Liu J."/>
            <person name="Liu S."/>
            <person name="Lokyitsang T."/>
            <person name="Lokyitsang Y."/>
            <person name="Lubonja R."/>
            <person name="Lui A."/>
            <person name="MacDonald P."/>
            <person name="Magnisalis V."/>
            <person name="Maru K."/>
            <person name="Matthews C."/>
            <person name="McCusker W."/>
            <person name="McDonough S."/>
            <person name="Mehta T."/>
            <person name="Meldrim J."/>
            <person name="Meneus L."/>
            <person name="Mihai O."/>
            <person name="Mihalev A."/>
            <person name="Mihova T."/>
            <person name="Mittelman R."/>
            <person name="Mlenga V."/>
            <person name="Montmayeur A."/>
            <person name="Mulrain L."/>
            <person name="Navidi A."/>
            <person name="Naylor J."/>
            <person name="Negash T."/>
            <person name="Nguyen T."/>
            <person name="Nguyen N."/>
            <person name="Nicol R."/>
            <person name="Norbu C."/>
            <person name="Norbu N."/>
            <person name="Novod N."/>
            <person name="O'Neill B."/>
            <person name="Osman S."/>
            <person name="Markiewicz E."/>
            <person name="Oyono O.L."/>
            <person name="Patti C."/>
            <person name="Phunkhang P."/>
            <person name="Pierre F."/>
            <person name="Priest M."/>
            <person name="Raghuraman S."/>
            <person name="Rege F."/>
            <person name="Reyes R."/>
            <person name="Rise C."/>
            <person name="Rogov P."/>
            <person name="Ross K."/>
            <person name="Ryan E."/>
            <person name="Settipalli S."/>
            <person name="Shea T."/>
            <person name="Sherpa N."/>
            <person name="Shi L."/>
            <person name="Shih D."/>
            <person name="Sparrow T."/>
            <person name="Spaulding J."/>
            <person name="Stalker J."/>
            <person name="Stange-Thomann N."/>
            <person name="Stavropoulos S."/>
            <person name="Stone C."/>
            <person name="Strader C."/>
            <person name="Tesfaye S."/>
            <person name="Thomson T."/>
            <person name="Thoulutsang Y."/>
            <person name="Thoulutsang D."/>
            <person name="Topham K."/>
            <person name="Topping I."/>
            <person name="Tsamla T."/>
            <person name="Vassiliev H."/>
            <person name="Vo A."/>
            <person name="Wangchuk T."/>
            <person name="Wangdi T."/>
            <person name="Weiand M."/>
            <person name="Wilkinson J."/>
            <person name="Wilson A."/>
            <person name="Yadav S."/>
            <person name="Young G."/>
            <person name="Yu Q."/>
            <person name="Zembek L."/>
            <person name="Zhong D."/>
            <person name="Zimmer A."/>
            <person name="Zwirko Z."/>
            <person name="Jaffe D.B."/>
            <person name="Alvarez P."/>
            <person name="Brockman W."/>
            <person name="Butler J."/>
            <person name="Chin C."/>
            <person name="Gnerre S."/>
            <person name="Grabherr M."/>
            <person name="Kleber M."/>
            <person name="Mauceli E."/>
            <person name="MacCallum I."/>
        </authorList>
    </citation>
    <scope>NUCLEOTIDE SEQUENCE [LARGE SCALE GENOMIC DNA]</scope>
    <source>
        <strain evidence="4">Tucson 15081-1352.22</strain>
    </source>
</reference>
<feature type="compositionally biased region" description="Low complexity" evidence="2">
    <location>
        <begin position="704"/>
        <end position="724"/>
    </location>
</feature>
<feature type="region of interest" description="Disordered" evidence="2">
    <location>
        <begin position="499"/>
        <end position="575"/>
    </location>
</feature>
<feature type="coiled-coil region" evidence="1">
    <location>
        <begin position="1347"/>
        <end position="1444"/>
    </location>
</feature>
<dbReference type="SUPFAM" id="SSF57997">
    <property type="entry name" value="Tropomyosin"/>
    <property type="match status" value="1"/>
</dbReference>
<dbReference type="Gene3D" id="1.10.287.1490">
    <property type="match status" value="1"/>
</dbReference>
<dbReference type="EMBL" id="CH933806">
    <property type="protein sequence ID" value="EDW16324.2"/>
    <property type="molecule type" value="Genomic_DNA"/>
</dbReference>
<protein>
    <recommendedName>
        <fullName evidence="5">Trichohyalin</fullName>
    </recommendedName>
</protein>
<dbReference type="HOGENOM" id="CLU_246284_0_0_1"/>
<feature type="coiled-coil region" evidence="1">
    <location>
        <begin position="1282"/>
        <end position="1323"/>
    </location>
</feature>
<proteinExistence type="predicted"/>
<feature type="compositionally biased region" description="Low complexity" evidence="2">
    <location>
        <begin position="1536"/>
        <end position="1546"/>
    </location>
</feature>
<dbReference type="InParanoid" id="B4K6M4"/>
<feature type="compositionally biased region" description="Low complexity" evidence="2">
    <location>
        <begin position="745"/>
        <end position="758"/>
    </location>
</feature>
<organism evidence="3 4">
    <name type="scientific">Drosophila mojavensis</name>
    <name type="common">Fruit fly</name>
    <dbReference type="NCBI Taxonomy" id="7230"/>
    <lineage>
        <taxon>Eukaryota</taxon>
        <taxon>Metazoa</taxon>
        <taxon>Ecdysozoa</taxon>
        <taxon>Arthropoda</taxon>
        <taxon>Hexapoda</taxon>
        <taxon>Insecta</taxon>
        <taxon>Pterygota</taxon>
        <taxon>Neoptera</taxon>
        <taxon>Endopterygota</taxon>
        <taxon>Diptera</taxon>
        <taxon>Brachycera</taxon>
        <taxon>Muscomorpha</taxon>
        <taxon>Ephydroidea</taxon>
        <taxon>Drosophilidae</taxon>
        <taxon>Drosophila</taxon>
    </lineage>
</organism>
<feature type="compositionally biased region" description="Basic and acidic residues" evidence="2">
    <location>
        <begin position="446"/>
        <end position="458"/>
    </location>
</feature>
<feature type="compositionally biased region" description="Acidic residues" evidence="2">
    <location>
        <begin position="664"/>
        <end position="694"/>
    </location>
</feature>
<feature type="compositionally biased region" description="Low complexity" evidence="2">
    <location>
        <begin position="319"/>
        <end position="336"/>
    </location>
</feature>
<evidence type="ECO:0000256" key="2">
    <source>
        <dbReference type="SAM" id="MobiDB-lite"/>
    </source>
</evidence>
<feature type="compositionally biased region" description="Low complexity" evidence="2">
    <location>
        <begin position="186"/>
        <end position="210"/>
    </location>
</feature>
<feature type="region of interest" description="Disordered" evidence="2">
    <location>
        <begin position="1536"/>
        <end position="1634"/>
    </location>
</feature>
<feature type="region of interest" description="Disordered" evidence="2">
    <location>
        <begin position="664"/>
        <end position="724"/>
    </location>
</feature>
<feature type="region of interest" description="Disordered" evidence="2">
    <location>
        <begin position="740"/>
        <end position="779"/>
    </location>
</feature>
<feature type="region of interest" description="Disordered" evidence="2">
    <location>
        <begin position="162"/>
        <end position="216"/>
    </location>
</feature>
<evidence type="ECO:0000313" key="3">
    <source>
        <dbReference type="EMBL" id="EDW16324.2"/>
    </source>
</evidence>
<feature type="coiled-coil region" evidence="1">
    <location>
        <begin position="1134"/>
        <end position="1217"/>
    </location>
</feature>
<feature type="compositionally biased region" description="Acidic residues" evidence="2">
    <location>
        <begin position="167"/>
        <end position="178"/>
    </location>
</feature>
<evidence type="ECO:0000313" key="4">
    <source>
        <dbReference type="Proteomes" id="UP000009192"/>
    </source>
</evidence>
<dbReference type="FunCoup" id="B4K6M4">
    <property type="interactions" value="5"/>
</dbReference>
<dbReference type="PANTHER" id="PTHR23159:SF31">
    <property type="entry name" value="CENTROSOME-ASSOCIATED PROTEIN CEP250 ISOFORM X1"/>
    <property type="match status" value="1"/>
</dbReference>
<feature type="compositionally biased region" description="Polar residues" evidence="2">
    <location>
        <begin position="508"/>
        <end position="543"/>
    </location>
</feature>
<gene>
    <name evidence="3" type="primary">Dmoj\GI10465</name>
    <name evidence="3" type="ORF">Dmoj_GI10465</name>
</gene>
<feature type="region of interest" description="Disordered" evidence="2">
    <location>
        <begin position="313"/>
        <end position="341"/>
    </location>
</feature>
<feature type="region of interest" description="Disordered" evidence="2">
    <location>
        <begin position="823"/>
        <end position="851"/>
    </location>
</feature>
<dbReference type="eggNOG" id="ENOG502RTF9">
    <property type="taxonomic scope" value="Eukaryota"/>
</dbReference>
<dbReference type="OrthoDB" id="75801at2759"/>
<dbReference type="KEGG" id="dmo:Dmoj_GI10465"/>
<feature type="region of interest" description="Disordered" evidence="2">
    <location>
        <begin position="360"/>
        <end position="458"/>
    </location>
</feature>
<feature type="compositionally biased region" description="Basic and acidic residues" evidence="2">
    <location>
        <begin position="1608"/>
        <end position="1634"/>
    </location>
</feature>
<feature type="coiled-coil region" evidence="1">
    <location>
        <begin position="914"/>
        <end position="1096"/>
    </location>
</feature>
<sequence length="1634" mass="186030">MFNLLRRTRQRKAQKNNKIYDVSDEEQAIQTKLTTTATASAAAAARTREQESSNASESRCLFSARERDAERARACEQKSEMRLPTQAARRAVIEELEDLSSDEHDEERQSVNLAKTAAATATATTITTATTAANGHSAISWRSDNLNINNIGAGNGATAARTTSVVVDDDDDDTDVDDDRNGGGAAAAAAGHGGATSPNESASANAKANNVDGRPIGIISTSIGQTKKRHNNGPITDGTVIDATDTVIYRSASKQSNELKRQSRLSLGNIALHLGGNRDNIDTAADDTAVQKKRKALQKSRDFLTDIFMARGRNHQRQQRNQQQQQQQHQQHQQHQSKSKASIDDNVIAIGQTLAAAHLETNSDPATASTNSYQMTMSNNSPQLRQSAAKERERELEREQQRERERERQRELNQQRERERERERNDSNSAGALRQEQQPKEIGQLAREEQQQRRDAHRAAGANFIQAATVELCTVAEDQQEDAAVLQTQQQQQQQYQQQQQQQQQRQHTTSNNNTSDIISGNMGQTSTKPNECTQSAHSSRASTPREFRESIVSEPQSVPVAPPRHQKQQTQPEVPKITVVDCSFEQSPNGSPQAGEVFYDFESQSPAQGHCQGHDLNIQELNEAHEETLEDEVFDIPTTIYQQQANGIPRPWTRLTNVKLENVQEEAEEDEDDPQAEPEPEDDELDEALDLECDDRGRGTPNSSRKSASSERSALKSDSNLSSSYADSGIGMGLGVAANESTSQADQKQQQQQQPVQRSAASMQPRRTPFVRDGNSTSTDCDCEELLLQCDELDDEQQFDERLVCIESISLPDVVVESTTVTSQANASSSSSSSANNNNNSSSNGNNGDGHLNINITNGAGGNSLGNVHFIPIHIEGSAATARSRSNSPKQRSLDDSCIGRNNVEIVEDGSVLNNQTDNNREAHELRKELKVQKARFSSQLEDAHKNVQNLESKVSDMQLKIQNLEQELSQKQWNVDRLQGELTAAQKDDEYVRKKLKLLEDEKVHLRHKYSDDEDEFRRKYNTLEAQYNELTEKYKQTQSLANGLQTQLAAAQAELAKWADEVNRIREELEEQIRILKNALENSEAERKICEDKWQTEFELLRTHNREREETLMSDCEWQMRQMQRQWKDKLDKSNYERKQAAAKAEELELELQSRRKEAESLRICQAQVKSLSGVVSEQERSIQTLMERIDNLKDELEMANSNLETQIEAVHKIKYQCDNAIYDKERQMIYRIDEVRNEAAAFWENKLYTEMTRLTNELESVYVEERRDALDKLQAEHIEELRALTNRYTANEEELRAEIEELTENLEQKKQDFLSLRERSDNALLQTRMHLDRADREYQNAMCREEDRRVELEEKLRKEFEAEKEEMEEKFRERLDQVKEEFAKELQLSTQDLIETHRKELESQKAKLQSERDEAIQELVERHRAKMAAAEERINDVELRHQRNLKDLKAAYDAEKAALDKRDISNANEIEQLHRKCRCLTNLFEEMRMRYERRDPRPEDLREIAELRQRCDSQERDLFVLTDRLRDMQNQMAEQQLQQQQQRGNAVKKPPPKTLATSCDVIYEENEERESPELEVNGNCSASSSSQDDGDEEEPGEQEPSDTESNHTIEINGKRKDRINEDDAHMISAV</sequence>